<evidence type="ECO:0000256" key="5">
    <source>
        <dbReference type="ARBA" id="ARBA00023136"/>
    </source>
</evidence>
<dbReference type="InterPro" id="IPR011701">
    <property type="entry name" value="MFS"/>
</dbReference>
<keyword evidence="3 7" id="KW-0812">Transmembrane</keyword>
<dbReference type="PANTHER" id="PTHR23504">
    <property type="entry name" value="MAJOR FACILITATOR SUPERFAMILY DOMAIN-CONTAINING PROTEIN 10"/>
    <property type="match status" value="1"/>
</dbReference>
<comment type="subcellular location">
    <subcellularLocation>
        <location evidence="1">Membrane</location>
        <topology evidence="1">Multi-pass membrane protein</topology>
    </subcellularLocation>
</comment>
<evidence type="ECO:0000313" key="9">
    <source>
        <dbReference type="EMBL" id="KAF2121410.1"/>
    </source>
</evidence>
<dbReference type="Gene3D" id="1.20.1250.20">
    <property type="entry name" value="MFS general substrate transporter like domains"/>
    <property type="match status" value="1"/>
</dbReference>
<dbReference type="Proteomes" id="UP000799770">
    <property type="component" value="Unassembled WGS sequence"/>
</dbReference>
<keyword evidence="2" id="KW-0813">Transport</keyword>
<feature type="transmembrane region" description="Helical" evidence="7">
    <location>
        <begin position="106"/>
        <end position="125"/>
    </location>
</feature>
<evidence type="ECO:0000256" key="3">
    <source>
        <dbReference type="ARBA" id="ARBA00022692"/>
    </source>
</evidence>
<dbReference type="PANTHER" id="PTHR23504:SF6">
    <property type="entry name" value="MULTIDRUG TRANSPORTER, PUTATIVE (AFU_ORTHOLOGUE AFUA_4G08740)-RELATED"/>
    <property type="match status" value="1"/>
</dbReference>
<feature type="transmembrane region" description="Helical" evidence="7">
    <location>
        <begin position="165"/>
        <end position="186"/>
    </location>
</feature>
<dbReference type="EMBL" id="ML977312">
    <property type="protein sequence ID" value="KAF2121410.1"/>
    <property type="molecule type" value="Genomic_DNA"/>
</dbReference>
<feature type="transmembrane region" description="Helical" evidence="7">
    <location>
        <begin position="206"/>
        <end position="223"/>
    </location>
</feature>
<evidence type="ECO:0000256" key="2">
    <source>
        <dbReference type="ARBA" id="ARBA00022448"/>
    </source>
</evidence>
<proteinExistence type="predicted"/>
<dbReference type="OrthoDB" id="10262656at2759"/>
<protein>
    <submittedName>
        <fullName evidence="9">Major facilitator superfamily domain-containing protein</fullName>
    </submittedName>
</protein>
<dbReference type="GO" id="GO:0016020">
    <property type="term" value="C:membrane"/>
    <property type="evidence" value="ECO:0007669"/>
    <property type="project" value="UniProtKB-SubCell"/>
</dbReference>
<evidence type="ECO:0000259" key="8">
    <source>
        <dbReference type="PROSITE" id="PS50850"/>
    </source>
</evidence>
<evidence type="ECO:0000256" key="7">
    <source>
        <dbReference type="SAM" id="Phobius"/>
    </source>
</evidence>
<name>A0A6A5ZNZ1_9PLEO</name>
<gene>
    <name evidence="9" type="ORF">BDV96DRAFT_211579</name>
</gene>
<feature type="transmembrane region" description="Helical" evidence="7">
    <location>
        <begin position="356"/>
        <end position="375"/>
    </location>
</feature>
<feature type="transmembrane region" description="Helical" evidence="7">
    <location>
        <begin position="34"/>
        <end position="55"/>
    </location>
</feature>
<accession>A0A6A5ZNZ1</accession>
<keyword evidence="5 7" id="KW-0472">Membrane</keyword>
<feature type="transmembrane region" description="Helical" evidence="7">
    <location>
        <begin position="131"/>
        <end position="153"/>
    </location>
</feature>
<evidence type="ECO:0000256" key="1">
    <source>
        <dbReference type="ARBA" id="ARBA00004141"/>
    </source>
</evidence>
<feature type="transmembrane region" description="Helical" evidence="7">
    <location>
        <begin position="489"/>
        <end position="509"/>
    </location>
</feature>
<dbReference type="SUPFAM" id="SSF103473">
    <property type="entry name" value="MFS general substrate transporter"/>
    <property type="match status" value="1"/>
</dbReference>
<dbReference type="InterPro" id="IPR020846">
    <property type="entry name" value="MFS_dom"/>
</dbReference>
<reference evidence="9" key="1">
    <citation type="journal article" date="2020" name="Stud. Mycol.">
        <title>101 Dothideomycetes genomes: a test case for predicting lifestyles and emergence of pathogens.</title>
        <authorList>
            <person name="Haridas S."/>
            <person name="Albert R."/>
            <person name="Binder M."/>
            <person name="Bloem J."/>
            <person name="Labutti K."/>
            <person name="Salamov A."/>
            <person name="Andreopoulos B."/>
            <person name="Baker S."/>
            <person name="Barry K."/>
            <person name="Bills G."/>
            <person name="Bluhm B."/>
            <person name="Cannon C."/>
            <person name="Castanera R."/>
            <person name="Culley D."/>
            <person name="Daum C."/>
            <person name="Ezra D."/>
            <person name="Gonzalez J."/>
            <person name="Henrissat B."/>
            <person name="Kuo A."/>
            <person name="Liang C."/>
            <person name="Lipzen A."/>
            <person name="Lutzoni F."/>
            <person name="Magnuson J."/>
            <person name="Mondo S."/>
            <person name="Nolan M."/>
            <person name="Ohm R."/>
            <person name="Pangilinan J."/>
            <person name="Park H.-J."/>
            <person name="Ramirez L."/>
            <person name="Alfaro M."/>
            <person name="Sun H."/>
            <person name="Tritt A."/>
            <person name="Yoshinaga Y."/>
            <person name="Zwiers L.-H."/>
            <person name="Turgeon B."/>
            <person name="Goodwin S."/>
            <person name="Spatafora J."/>
            <person name="Crous P."/>
            <person name="Grigoriev I."/>
        </authorList>
    </citation>
    <scope>NUCLEOTIDE SEQUENCE</scope>
    <source>
        <strain evidence="9">CBS 627.86</strain>
    </source>
</reference>
<evidence type="ECO:0000256" key="4">
    <source>
        <dbReference type="ARBA" id="ARBA00022989"/>
    </source>
</evidence>
<dbReference type="AlphaFoldDB" id="A0A6A5ZNZ1"/>
<keyword evidence="10" id="KW-1185">Reference proteome</keyword>
<dbReference type="GO" id="GO:0022857">
    <property type="term" value="F:transmembrane transporter activity"/>
    <property type="evidence" value="ECO:0007669"/>
    <property type="project" value="InterPro"/>
</dbReference>
<feature type="domain" description="Major facilitator superfamily (MFS) profile" evidence="8">
    <location>
        <begin position="33"/>
        <end position="518"/>
    </location>
</feature>
<feature type="region of interest" description="Disordered" evidence="6">
    <location>
        <begin position="522"/>
        <end position="541"/>
    </location>
</feature>
<evidence type="ECO:0000256" key="6">
    <source>
        <dbReference type="SAM" id="MobiDB-lite"/>
    </source>
</evidence>
<dbReference type="PROSITE" id="PS50850">
    <property type="entry name" value="MFS"/>
    <property type="match status" value="1"/>
</dbReference>
<organism evidence="9 10">
    <name type="scientific">Lophiotrema nucula</name>
    <dbReference type="NCBI Taxonomy" id="690887"/>
    <lineage>
        <taxon>Eukaryota</taxon>
        <taxon>Fungi</taxon>
        <taxon>Dikarya</taxon>
        <taxon>Ascomycota</taxon>
        <taxon>Pezizomycotina</taxon>
        <taxon>Dothideomycetes</taxon>
        <taxon>Pleosporomycetidae</taxon>
        <taxon>Pleosporales</taxon>
        <taxon>Lophiotremataceae</taxon>
        <taxon>Lophiotrema</taxon>
    </lineage>
</organism>
<dbReference type="Pfam" id="PF07690">
    <property type="entry name" value="MFS_1"/>
    <property type="match status" value="1"/>
</dbReference>
<feature type="transmembrane region" description="Helical" evidence="7">
    <location>
        <begin position="75"/>
        <end position="94"/>
    </location>
</feature>
<feature type="transmembrane region" description="Helical" evidence="7">
    <location>
        <begin position="459"/>
        <end position="483"/>
    </location>
</feature>
<feature type="compositionally biased region" description="Acidic residues" evidence="6">
    <location>
        <begin position="523"/>
        <end position="535"/>
    </location>
</feature>
<feature type="transmembrane region" description="Helical" evidence="7">
    <location>
        <begin position="420"/>
        <end position="447"/>
    </location>
</feature>
<keyword evidence="4 7" id="KW-1133">Transmembrane helix</keyword>
<sequence length="541" mass="58587">MATSQPAAAEIGISTKAAKVKSVSYMSLPYKRQLAILCLARICDPLAISSIQSYMYYQLKFFDPHASNATLATQAGVLVSARTAAQVFTGLIWGHLADSDLGGRKAVLFVGLISCSISYIGYGLARSLPAAIFWQVFAGLMSNNVAITRTVVAELNPEKRYRTRALLLLPLSASTAQLLGPLVGGLLSSNSRDIQQNGFPYLPPNLLLTVLYLVTAILVLFFMDETLESLQGTDSHLIERIRRHLMPKSAKPETESDGGRNVQEPLLRDTSIANADEETPLISKTPKRKRKLPFRRIWTANVSCTMLTHFIIVGHLGTFPNVFSVFLTTPTGPSDPAHRSVPFQFTGGLGLLPRDVGLALSFLGALMMALQLGLYPRLQDRFGTVHIWRSALFVFPLVYLVAPFPSLVASAPDLKNQTVWIWLSMAGVLLLFTIGRTGVVPATTLLINDCTPHPSVRGTVNAAATVLGHLSRSIFPVIALGIFGQGLKVGAVGIGFWCLAVLAVLSCIASRWVQEGSNGQDIVLEEESDEEEDAETGALRT</sequence>
<feature type="transmembrane region" description="Helical" evidence="7">
    <location>
        <begin position="387"/>
        <end position="408"/>
    </location>
</feature>
<feature type="region of interest" description="Disordered" evidence="6">
    <location>
        <begin position="247"/>
        <end position="270"/>
    </location>
</feature>
<dbReference type="InterPro" id="IPR036259">
    <property type="entry name" value="MFS_trans_sf"/>
</dbReference>
<feature type="transmembrane region" description="Helical" evidence="7">
    <location>
        <begin position="297"/>
        <end position="317"/>
    </location>
</feature>
<evidence type="ECO:0000313" key="10">
    <source>
        <dbReference type="Proteomes" id="UP000799770"/>
    </source>
</evidence>